<reference evidence="1" key="1">
    <citation type="submission" date="2022-09" db="EMBL/GenBank/DDBJ databases">
        <authorList>
            <person name="Duchaud E."/>
        </authorList>
    </citation>
    <scope>NUCLEOTIDE SEQUENCE</scope>
    <source>
        <strain evidence="1">TRV642</strain>
    </source>
</reference>
<dbReference type="AlphaFoldDB" id="A0A9W4XAU8"/>
<gene>
    <name evidence="1" type="ORF">TRV642_3359</name>
</gene>
<proteinExistence type="predicted"/>
<organism evidence="1 2">
    <name type="scientific">Flavobacterium collinsii</name>
    <dbReference type="NCBI Taxonomy" id="1114861"/>
    <lineage>
        <taxon>Bacteria</taxon>
        <taxon>Pseudomonadati</taxon>
        <taxon>Bacteroidota</taxon>
        <taxon>Flavobacteriia</taxon>
        <taxon>Flavobacteriales</taxon>
        <taxon>Flavobacteriaceae</taxon>
        <taxon>Flavobacterium</taxon>
    </lineage>
</organism>
<accession>A0A9W4XAU8</accession>
<evidence type="ECO:0000313" key="2">
    <source>
        <dbReference type="Proteomes" id="UP001152749"/>
    </source>
</evidence>
<dbReference type="EMBL" id="OX336425">
    <property type="protein sequence ID" value="CAI2768163.1"/>
    <property type="molecule type" value="Genomic_DNA"/>
</dbReference>
<evidence type="ECO:0000313" key="1">
    <source>
        <dbReference type="EMBL" id="CAI2768163.1"/>
    </source>
</evidence>
<protein>
    <submittedName>
        <fullName evidence="1">Uncharacterized protein</fullName>
    </submittedName>
</protein>
<dbReference type="Proteomes" id="UP001152749">
    <property type="component" value="Chromosome"/>
</dbReference>
<dbReference type="RefSeq" id="WP_263360836.1">
    <property type="nucleotide sequence ID" value="NZ_OX336425.1"/>
</dbReference>
<sequence>MNHRGRFQAQGQSLEESEPWSQDIALLHTDGVKLLDNLQKKIPRKESLLRVLAFKQCRKCIDDASKNNGINVNNMQKPFIKSFPKNHKERVDLEVRKGIAFILAPEKKDGEQ</sequence>
<dbReference type="KEGG" id="fcs:TRV642_3359"/>
<name>A0A9W4XAU8_9FLAO</name>